<feature type="domain" description="Cyclic-phosphate processing Receiver" evidence="1">
    <location>
        <begin position="1"/>
        <end position="88"/>
    </location>
</feature>
<dbReference type="Pfam" id="PF20274">
    <property type="entry name" value="cREC_REC"/>
    <property type="match status" value="1"/>
</dbReference>
<accession>A0ABY1CGV1</accession>
<reference evidence="2 3" key="1">
    <citation type="submission" date="2016-10" db="EMBL/GenBank/DDBJ databases">
        <authorList>
            <person name="Varghese N."/>
            <person name="Submissions S."/>
        </authorList>
    </citation>
    <scope>NUCLEOTIDE SEQUENCE [LARGE SCALE GENOMIC DNA]</scope>
    <source>
        <strain evidence="2 3">DSM 16525</strain>
    </source>
</reference>
<evidence type="ECO:0000259" key="1">
    <source>
        <dbReference type="Pfam" id="PF20274"/>
    </source>
</evidence>
<organism evidence="2 3">
    <name type="scientific">Myxococcus fulvus</name>
    <dbReference type="NCBI Taxonomy" id="33"/>
    <lineage>
        <taxon>Bacteria</taxon>
        <taxon>Pseudomonadati</taxon>
        <taxon>Myxococcota</taxon>
        <taxon>Myxococcia</taxon>
        <taxon>Myxococcales</taxon>
        <taxon>Cystobacterineae</taxon>
        <taxon>Myxococcaceae</taxon>
        <taxon>Myxococcus</taxon>
    </lineage>
</organism>
<comment type="caution">
    <text evidence="2">The sequence shown here is derived from an EMBL/GenBank/DDBJ whole genome shotgun (WGS) entry which is preliminary data.</text>
</comment>
<dbReference type="Proteomes" id="UP000183760">
    <property type="component" value="Unassembled WGS sequence"/>
</dbReference>
<evidence type="ECO:0000313" key="2">
    <source>
        <dbReference type="EMBL" id="SEU03796.1"/>
    </source>
</evidence>
<gene>
    <name evidence="2" type="ORF">SAMN05443572_104506</name>
</gene>
<proteinExistence type="predicted"/>
<sequence>MRVYLDDERPTPEGWVAVRWPEEAIALLQGGQVVELSLDHDLGDDEHGTGYDVLLWLEEAVATRGFVPPRVRVHSANSSARQKMELAILRIERFARER</sequence>
<protein>
    <recommendedName>
        <fullName evidence="1">Cyclic-phosphate processing Receiver domain-containing protein</fullName>
    </recommendedName>
</protein>
<dbReference type="RefSeq" id="WP_074953925.1">
    <property type="nucleotide sequence ID" value="NZ_BJXR01000017.1"/>
</dbReference>
<name>A0ABY1CGV1_MYXFU</name>
<dbReference type="EMBL" id="FOIB01000004">
    <property type="protein sequence ID" value="SEU03796.1"/>
    <property type="molecule type" value="Genomic_DNA"/>
</dbReference>
<keyword evidence="3" id="KW-1185">Reference proteome</keyword>
<dbReference type="InterPro" id="IPR046909">
    <property type="entry name" value="cREC_REC"/>
</dbReference>
<evidence type="ECO:0000313" key="3">
    <source>
        <dbReference type="Proteomes" id="UP000183760"/>
    </source>
</evidence>